<organism evidence="2 3">
    <name type="scientific">Halopseudomonas litoralis</name>
    <dbReference type="NCBI Taxonomy" id="797277"/>
    <lineage>
        <taxon>Bacteria</taxon>
        <taxon>Pseudomonadati</taxon>
        <taxon>Pseudomonadota</taxon>
        <taxon>Gammaproteobacteria</taxon>
        <taxon>Pseudomonadales</taxon>
        <taxon>Pseudomonadaceae</taxon>
        <taxon>Halopseudomonas</taxon>
    </lineage>
</organism>
<dbReference type="Proteomes" id="UP000243426">
    <property type="component" value="Chromosome I"/>
</dbReference>
<proteinExistence type="predicted"/>
<keyword evidence="3" id="KW-1185">Reference proteome</keyword>
<feature type="transmembrane region" description="Helical" evidence="1">
    <location>
        <begin position="94"/>
        <end position="112"/>
    </location>
</feature>
<dbReference type="AlphaFoldDB" id="A0A1H1XZK1"/>
<evidence type="ECO:0000313" key="3">
    <source>
        <dbReference type="Proteomes" id="UP000243426"/>
    </source>
</evidence>
<accession>A0A1H1XZK1</accession>
<evidence type="ECO:0000256" key="1">
    <source>
        <dbReference type="SAM" id="Phobius"/>
    </source>
</evidence>
<sequence length="146" mass="15177">MWIYLFMALAAGAVLPLQAGLNAQLALSAGHALWAACASFAIGLLLLLAVCLTVRLPRPVWGDLAAMPFWQWSGGLMGAFFVTAMVMLSPRLGAATMLGMVLVGQMTAAALIDHFGLAGFTPHALSIGRAVGIALLIAGGIIVRLY</sequence>
<dbReference type="PANTHER" id="PTHR34821">
    <property type="entry name" value="INNER MEMBRANE PROTEIN YDCZ"/>
    <property type="match status" value="1"/>
</dbReference>
<keyword evidence="1" id="KW-1133">Transmembrane helix</keyword>
<keyword evidence="1" id="KW-0812">Transmembrane</keyword>
<feature type="transmembrane region" description="Helical" evidence="1">
    <location>
        <begin position="33"/>
        <end position="57"/>
    </location>
</feature>
<gene>
    <name evidence="2" type="ORF">SAMN05216198_3794</name>
</gene>
<keyword evidence="1" id="KW-0472">Membrane</keyword>
<dbReference type="Pfam" id="PF04657">
    <property type="entry name" value="DMT_YdcZ"/>
    <property type="match status" value="1"/>
</dbReference>
<dbReference type="PANTHER" id="PTHR34821:SF2">
    <property type="entry name" value="INNER MEMBRANE PROTEIN YDCZ"/>
    <property type="match status" value="1"/>
</dbReference>
<dbReference type="STRING" id="797277.SAMN05216198_3794"/>
<protein>
    <submittedName>
        <fullName evidence="2">Transporter family-2 protein</fullName>
    </submittedName>
</protein>
<dbReference type="GO" id="GO:0005886">
    <property type="term" value="C:plasma membrane"/>
    <property type="evidence" value="ECO:0007669"/>
    <property type="project" value="TreeGrafter"/>
</dbReference>
<feature type="transmembrane region" description="Helical" evidence="1">
    <location>
        <begin position="124"/>
        <end position="143"/>
    </location>
</feature>
<name>A0A1H1XZK1_9GAMM</name>
<reference evidence="3" key="1">
    <citation type="submission" date="2016-10" db="EMBL/GenBank/DDBJ databases">
        <authorList>
            <person name="Varghese N."/>
            <person name="Submissions S."/>
        </authorList>
    </citation>
    <scope>NUCLEOTIDE SEQUENCE [LARGE SCALE GENOMIC DNA]</scope>
    <source>
        <strain evidence="3">2SM5</strain>
    </source>
</reference>
<dbReference type="OrthoDB" id="7864805at2"/>
<dbReference type="EMBL" id="LT629748">
    <property type="protein sequence ID" value="SDT14623.1"/>
    <property type="molecule type" value="Genomic_DNA"/>
</dbReference>
<feature type="transmembrane region" description="Helical" evidence="1">
    <location>
        <begin position="69"/>
        <end position="88"/>
    </location>
</feature>
<evidence type="ECO:0000313" key="2">
    <source>
        <dbReference type="EMBL" id="SDT14623.1"/>
    </source>
</evidence>
<dbReference type="RefSeq" id="WP_090275917.1">
    <property type="nucleotide sequence ID" value="NZ_LT629748.1"/>
</dbReference>
<dbReference type="InterPro" id="IPR006750">
    <property type="entry name" value="YdcZ"/>
</dbReference>